<evidence type="ECO:0000256" key="7">
    <source>
        <dbReference type="ARBA" id="ARBA00022798"/>
    </source>
</evidence>
<evidence type="ECO:0000259" key="12">
    <source>
        <dbReference type="Pfam" id="PF06974"/>
    </source>
</evidence>
<dbReference type="EC" id="2.3.1.20" evidence="4"/>
<evidence type="ECO:0000256" key="3">
    <source>
        <dbReference type="ARBA" id="ARBA00009587"/>
    </source>
</evidence>
<evidence type="ECO:0000313" key="13">
    <source>
        <dbReference type="EMBL" id="ORE87528.1"/>
    </source>
</evidence>
<evidence type="ECO:0000259" key="11">
    <source>
        <dbReference type="Pfam" id="PF03007"/>
    </source>
</evidence>
<dbReference type="GO" id="GO:0005886">
    <property type="term" value="C:plasma membrane"/>
    <property type="evidence" value="ECO:0007669"/>
    <property type="project" value="TreeGrafter"/>
</dbReference>
<feature type="domain" description="O-acyltransferase WSD1-like N-terminal" evidence="11">
    <location>
        <begin position="7"/>
        <end position="267"/>
    </location>
</feature>
<dbReference type="OrthoDB" id="9810950at2"/>
<dbReference type="PANTHER" id="PTHR31650">
    <property type="entry name" value="O-ACYLTRANSFERASE (WSD1-LIKE) FAMILY PROTEIN"/>
    <property type="match status" value="1"/>
</dbReference>
<proteinExistence type="inferred from homology"/>
<keyword evidence="5" id="KW-0444">Lipid biosynthesis</keyword>
<evidence type="ECO:0000256" key="5">
    <source>
        <dbReference type="ARBA" id="ARBA00022516"/>
    </source>
</evidence>
<dbReference type="GO" id="GO:0071731">
    <property type="term" value="P:response to nitric oxide"/>
    <property type="evidence" value="ECO:0007669"/>
    <property type="project" value="TreeGrafter"/>
</dbReference>
<dbReference type="Pfam" id="PF06974">
    <property type="entry name" value="WS_DGAT_C"/>
    <property type="match status" value="1"/>
</dbReference>
<dbReference type="Proteomes" id="UP000192342">
    <property type="component" value="Unassembled WGS sequence"/>
</dbReference>
<evidence type="ECO:0000256" key="8">
    <source>
        <dbReference type="ARBA" id="ARBA00023098"/>
    </source>
</evidence>
<dbReference type="NCBIfam" id="TIGR02946">
    <property type="entry name" value="acyl_WS_DGAT"/>
    <property type="match status" value="1"/>
</dbReference>
<dbReference type="GO" id="GO:0001666">
    <property type="term" value="P:response to hypoxia"/>
    <property type="evidence" value="ECO:0007669"/>
    <property type="project" value="TreeGrafter"/>
</dbReference>
<dbReference type="InterPro" id="IPR004255">
    <property type="entry name" value="O-acyltransferase_WSD1_N"/>
</dbReference>
<dbReference type="GO" id="GO:0004144">
    <property type="term" value="F:diacylglycerol O-acyltransferase activity"/>
    <property type="evidence" value="ECO:0007669"/>
    <property type="project" value="UniProtKB-EC"/>
</dbReference>
<name>A0A1Y1SEW4_9GAMM</name>
<evidence type="ECO:0000313" key="14">
    <source>
        <dbReference type="Proteomes" id="UP000192342"/>
    </source>
</evidence>
<dbReference type="GO" id="GO:0006071">
    <property type="term" value="P:glycerol metabolic process"/>
    <property type="evidence" value="ECO:0007669"/>
    <property type="project" value="UniProtKB-KW"/>
</dbReference>
<keyword evidence="6 13" id="KW-0808">Transferase</keyword>
<dbReference type="InterPro" id="IPR014292">
    <property type="entry name" value="Acyl_transf_WS/DGAT"/>
</dbReference>
<evidence type="ECO:0000256" key="1">
    <source>
        <dbReference type="ARBA" id="ARBA00004771"/>
    </source>
</evidence>
<evidence type="ECO:0000256" key="10">
    <source>
        <dbReference type="ARBA" id="ARBA00048109"/>
    </source>
</evidence>
<evidence type="ECO:0000256" key="6">
    <source>
        <dbReference type="ARBA" id="ARBA00022679"/>
    </source>
</evidence>
<organism evidence="13 14">
    <name type="scientific">Oceanococcus atlanticus</name>
    <dbReference type="NCBI Taxonomy" id="1317117"/>
    <lineage>
        <taxon>Bacteria</taxon>
        <taxon>Pseudomonadati</taxon>
        <taxon>Pseudomonadota</taxon>
        <taxon>Gammaproteobacteria</taxon>
        <taxon>Chromatiales</taxon>
        <taxon>Oceanococcaceae</taxon>
        <taxon>Oceanococcus</taxon>
    </lineage>
</organism>
<dbReference type="SUPFAM" id="SSF52777">
    <property type="entry name" value="CoA-dependent acyltransferases"/>
    <property type="match status" value="1"/>
</dbReference>
<dbReference type="UniPathway" id="UPA00282"/>
<evidence type="ECO:0000256" key="4">
    <source>
        <dbReference type="ARBA" id="ARBA00013244"/>
    </source>
</evidence>
<dbReference type="GO" id="GO:0051701">
    <property type="term" value="P:biological process involved in interaction with host"/>
    <property type="evidence" value="ECO:0007669"/>
    <property type="project" value="TreeGrafter"/>
</dbReference>
<dbReference type="EMBL" id="AQQV01000002">
    <property type="protein sequence ID" value="ORE87528.1"/>
    <property type="molecule type" value="Genomic_DNA"/>
</dbReference>
<comment type="pathway">
    <text evidence="2">Lipid metabolism.</text>
</comment>
<dbReference type="InterPro" id="IPR045034">
    <property type="entry name" value="O-acyltransferase_WSD1-like"/>
</dbReference>
<reference evidence="13 14" key="1">
    <citation type="submission" date="2013-04" db="EMBL/GenBank/DDBJ databases">
        <title>Oceanococcus atlanticus 22II-S10r2 Genome Sequencing.</title>
        <authorList>
            <person name="Lai Q."/>
            <person name="Li G."/>
            <person name="Shao Z."/>
        </authorList>
    </citation>
    <scope>NUCLEOTIDE SEQUENCE [LARGE SCALE GENOMIC DNA]</scope>
    <source>
        <strain evidence="13 14">22II-S10r2</strain>
    </source>
</reference>
<comment type="caution">
    <text evidence="13">The sequence shown here is derived from an EMBL/GenBank/DDBJ whole genome shotgun (WGS) entry which is preliminary data.</text>
</comment>
<evidence type="ECO:0000256" key="2">
    <source>
        <dbReference type="ARBA" id="ARBA00005189"/>
    </source>
</evidence>
<comment type="catalytic activity">
    <reaction evidence="10">
        <text>an acyl-CoA + a 1,2-diacyl-sn-glycerol = a triacyl-sn-glycerol + CoA</text>
        <dbReference type="Rhea" id="RHEA:10868"/>
        <dbReference type="ChEBI" id="CHEBI:17815"/>
        <dbReference type="ChEBI" id="CHEBI:57287"/>
        <dbReference type="ChEBI" id="CHEBI:58342"/>
        <dbReference type="ChEBI" id="CHEBI:64615"/>
        <dbReference type="EC" id="2.3.1.20"/>
    </reaction>
</comment>
<gene>
    <name evidence="13" type="ORF">ATO7_10812</name>
</gene>
<protein>
    <recommendedName>
        <fullName evidence="4">diacylglycerol O-acyltransferase</fullName>
        <ecNumber evidence="4">2.3.1.20</ecNumber>
    </recommendedName>
</protein>
<evidence type="ECO:0000256" key="9">
    <source>
        <dbReference type="ARBA" id="ARBA00023315"/>
    </source>
</evidence>
<dbReference type="STRING" id="1317117.ATO7_10812"/>
<keyword evidence="9 13" id="KW-0012">Acyltransferase</keyword>
<keyword evidence="14" id="KW-1185">Reference proteome</keyword>
<accession>A0A1Y1SEW4</accession>
<dbReference type="AlphaFoldDB" id="A0A1Y1SEW4"/>
<keyword evidence="8" id="KW-0443">Lipid metabolism</keyword>
<feature type="domain" description="O-acyltransferase WSD1 C-terminal" evidence="12">
    <location>
        <begin position="307"/>
        <end position="452"/>
    </location>
</feature>
<keyword evidence="7" id="KW-0319">Glycerol metabolism</keyword>
<comment type="similarity">
    <text evidence="3">Belongs to the long-chain O-acyltransferase family.</text>
</comment>
<sequence>MKKLPLTDAAWLMLENRERPMHVGGLQLFEYPADAPADFLNGIAEEFRAGTLVKKPFNQRLRNPYSRTGSFQWIEDAQFDLDYHFRHSALPNPGRVRELLILVSRLHSTLLDRHRPLWESHLIEGLEGNRFAIYTKIHHSVVDGVAAMNLAMNSFTNDPSIRDLPPPWARSRKDLRISREFSTRDALDASIQHAGSRARGITGVVKALRDQYKQAKIHESEVVPYQAPPSILNQAITGSRRFSAQSFPLARIKAVAKALDGTLNDVVMAMCASALRTYLISQHALPDKPLISIVPVSVRPKGEESTGNAIGFLLCNLATNLGDPADRFTRIQDSMRRGKARLSQLSREQIINYALALTSPMVLGQLVGIKGDRRPMYNITISNVPGPRETLYWNGCRMTGLYPASLMLDGQALNITMVSYADSMEFGITACRKSLPSAQRLLDYLEEALDELAQIAGL</sequence>
<dbReference type="GO" id="GO:0019432">
    <property type="term" value="P:triglyceride biosynthetic process"/>
    <property type="evidence" value="ECO:0007669"/>
    <property type="project" value="UniProtKB-UniPathway"/>
</dbReference>
<comment type="pathway">
    <text evidence="1">Glycerolipid metabolism; triacylglycerol biosynthesis.</text>
</comment>
<dbReference type="RefSeq" id="WP_083561842.1">
    <property type="nucleotide sequence ID" value="NZ_AQQV01000002.1"/>
</dbReference>
<dbReference type="Pfam" id="PF03007">
    <property type="entry name" value="WS_DGAT_cat"/>
    <property type="match status" value="1"/>
</dbReference>
<dbReference type="PANTHER" id="PTHR31650:SF1">
    <property type="entry name" value="WAX ESTER SYNTHASE_DIACYLGLYCEROL ACYLTRANSFERASE 4-RELATED"/>
    <property type="match status" value="1"/>
</dbReference>
<dbReference type="InterPro" id="IPR009721">
    <property type="entry name" value="O-acyltransferase_WSD1_C"/>
</dbReference>